<feature type="compositionally biased region" description="Basic and acidic residues" evidence="1">
    <location>
        <begin position="152"/>
        <end position="163"/>
    </location>
</feature>
<dbReference type="InterPro" id="IPR013766">
    <property type="entry name" value="Thioredoxin_domain"/>
</dbReference>
<dbReference type="InterPro" id="IPR051766">
    <property type="entry name" value="TXND_domain-containing"/>
</dbReference>
<dbReference type="EMBL" id="JAHXZJ010000374">
    <property type="protein sequence ID" value="KAH0561565.1"/>
    <property type="molecule type" value="Genomic_DNA"/>
</dbReference>
<dbReference type="SUPFAM" id="SSF52833">
    <property type="entry name" value="Thioredoxin-like"/>
    <property type="match status" value="1"/>
</dbReference>
<gene>
    <name evidence="4" type="ORF">KQX54_017682</name>
</gene>
<evidence type="ECO:0000259" key="3">
    <source>
        <dbReference type="Pfam" id="PF15928"/>
    </source>
</evidence>
<evidence type="ECO:0000313" key="5">
    <source>
        <dbReference type="Proteomes" id="UP000826195"/>
    </source>
</evidence>
<proteinExistence type="predicted"/>
<keyword evidence="5" id="KW-1185">Reference proteome</keyword>
<reference evidence="4 5" key="1">
    <citation type="journal article" date="2021" name="J. Hered.">
        <title>A chromosome-level genome assembly of the parasitoid wasp, Cotesia glomerata (Hymenoptera: Braconidae).</title>
        <authorList>
            <person name="Pinto B.J."/>
            <person name="Weis J.J."/>
            <person name="Gamble T."/>
            <person name="Ode P.J."/>
            <person name="Paul R."/>
            <person name="Zaspel J.M."/>
        </authorList>
    </citation>
    <scope>NUCLEOTIDE SEQUENCE [LARGE SCALE GENOMIC DNA]</scope>
    <source>
        <strain evidence="4">CgM1</strain>
    </source>
</reference>
<dbReference type="InterPro" id="IPR031827">
    <property type="entry name" value="DUF4746"/>
</dbReference>
<dbReference type="AlphaFoldDB" id="A0AAV7J098"/>
<dbReference type="Pfam" id="PF15928">
    <property type="entry name" value="DUF4746"/>
    <property type="match status" value="1"/>
</dbReference>
<dbReference type="Proteomes" id="UP000826195">
    <property type="component" value="Unassembled WGS sequence"/>
</dbReference>
<dbReference type="PANTHER" id="PTHR46135:SF3">
    <property type="entry name" value="NME_NM23 FAMILY MEMBER 8"/>
    <property type="match status" value="1"/>
</dbReference>
<protein>
    <submittedName>
        <fullName evidence="4">Uncharacterized protein</fullName>
    </submittedName>
</protein>
<dbReference type="Pfam" id="PF00085">
    <property type="entry name" value="Thioredoxin"/>
    <property type="match status" value="1"/>
</dbReference>
<sequence>MAKLKPTVLQTEVTTEQEWKELLTSPGLTLVDVFSSWSGPCVAMVSILKKIKVEIGGDLLNFAVAQNNQIEALARFRDRSEPVWMFLQNGKFVNLTFGSDSQNLKRVLQQELKRVAENEPPNWELLPFESSPAEAKLGSDWRNQLEQQKSAQEQEEKRKKHEEYMEQITAELSEETALVIFPRIFMDDQGHQKDKEQSPPFLELMYRVLPDRFDVLEQIRVQLTEGMLQKMFVDSGQSLTEGLVKRFLEGESVAMRLKARAPPPDWPVPYPFISKDKRCARAIDDAENFLKFVVQEAATSKADDKRVSFVQRYSFTEQDDQEEVKYPPVWFPPNARCKVHVFQTIFGAYMEKAHVYKPVRKPKRVVFKFESCKLQTVEDYCKNFAKAIDHFGVFKDGEDREGQVVVVMRKISDEAFLAFAGSYPVFMEDNVVEVARIIEEYFPEVEEEDSGEEEEEEEGEGEYGEEEEDFEVSRSF</sequence>
<evidence type="ECO:0000256" key="1">
    <source>
        <dbReference type="SAM" id="MobiDB-lite"/>
    </source>
</evidence>
<feature type="compositionally biased region" description="Acidic residues" evidence="1">
    <location>
        <begin position="443"/>
        <end position="470"/>
    </location>
</feature>
<feature type="region of interest" description="Disordered" evidence="1">
    <location>
        <begin position="144"/>
        <end position="163"/>
    </location>
</feature>
<accession>A0AAV7J098</accession>
<dbReference type="PANTHER" id="PTHR46135">
    <property type="entry name" value="NME/NM23 FAMILY MEMBER 8"/>
    <property type="match status" value="1"/>
</dbReference>
<feature type="domain" description="Thioredoxin" evidence="2">
    <location>
        <begin position="11"/>
        <end position="108"/>
    </location>
</feature>
<dbReference type="InterPro" id="IPR036249">
    <property type="entry name" value="Thioredoxin-like_sf"/>
</dbReference>
<evidence type="ECO:0000313" key="4">
    <source>
        <dbReference type="EMBL" id="KAH0561565.1"/>
    </source>
</evidence>
<feature type="region of interest" description="Disordered" evidence="1">
    <location>
        <begin position="443"/>
        <end position="476"/>
    </location>
</feature>
<name>A0AAV7J098_COTGL</name>
<comment type="caution">
    <text evidence="4">The sequence shown here is derived from an EMBL/GenBank/DDBJ whole genome shotgun (WGS) entry which is preliminary data.</text>
</comment>
<evidence type="ECO:0000259" key="2">
    <source>
        <dbReference type="Pfam" id="PF00085"/>
    </source>
</evidence>
<dbReference type="Gene3D" id="3.40.30.10">
    <property type="entry name" value="Glutaredoxin"/>
    <property type="match status" value="1"/>
</dbReference>
<organism evidence="4 5">
    <name type="scientific">Cotesia glomerata</name>
    <name type="common">Lepidopteran parasitic wasp</name>
    <name type="synonym">Apanteles glomeratus</name>
    <dbReference type="NCBI Taxonomy" id="32391"/>
    <lineage>
        <taxon>Eukaryota</taxon>
        <taxon>Metazoa</taxon>
        <taxon>Ecdysozoa</taxon>
        <taxon>Arthropoda</taxon>
        <taxon>Hexapoda</taxon>
        <taxon>Insecta</taxon>
        <taxon>Pterygota</taxon>
        <taxon>Neoptera</taxon>
        <taxon>Endopterygota</taxon>
        <taxon>Hymenoptera</taxon>
        <taxon>Apocrita</taxon>
        <taxon>Ichneumonoidea</taxon>
        <taxon>Braconidae</taxon>
        <taxon>Microgastrinae</taxon>
        <taxon>Cotesia</taxon>
    </lineage>
</organism>
<feature type="domain" description="DUF4746" evidence="3">
    <location>
        <begin position="318"/>
        <end position="455"/>
    </location>
</feature>